<evidence type="ECO:0000256" key="1">
    <source>
        <dbReference type="SAM" id="MobiDB-lite"/>
    </source>
</evidence>
<evidence type="ECO:0000259" key="2">
    <source>
        <dbReference type="PROSITE" id="PS50280"/>
    </source>
</evidence>
<feature type="region of interest" description="Disordered" evidence="1">
    <location>
        <begin position="480"/>
        <end position="500"/>
    </location>
</feature>
<dbReference type="AlphaFoldDB" id="A0A9P4MLY9"/>
<evidence type="ECO:0000313" key="3">
    <source>
        <dbReference type="EMBL" id="KAF2154679.1"/>
    </source>
</evidence>
<dbReference type="SUPFAM" id="SSF82199">
    <property type="entry name" value="SET domain"/>
    <property type="match status" value="1"/>
</dbReference>
<dbReference type="InterPro" id="IPR050600">
    <property type="entry name" value="SETD3_SETD6_MTase"/>
</dbReference>
<dbReference type="PANTHER" id="PTHR13271:SF76">
    <property type="entry name" value="SET DOMAIN-CONTAINING PROTEIN 8"/>
    <property type="match status" value="1"/>
</dbReference>
<dbReference type="Proteomes" id="UP000799439">
    <property type="component" value="Unassembled WGS sequence"/>
</dbReference>
<protein>
    <submittedName>
        <fullName evidence="3">SET domain-containing protein</fullName>
    </submittedName>
</protein>
<sequence>MIPEGKNHGWLRLDIDALQPWALLQGAQLSKIHFGTSADLPAKGAGVYADEDIEASADDFATTLLTVPRDLVLSRERVEQHSKVDSDLRAVLDSLGEFAKSSRIAILTFLVTQSTLGAPSVPEPHFVHSPFSSYIKFLPLESLPTFWSEEERALLTGTTLLPAVTAKLKSLYREFDQFRSLTSSISWTDRLWWDEVDGLLSFTDWLHVDAMYRSRALEFPGIGDCMAPCIDMANHASGDATSAIYEVDSNGDAVLLLRDSKSLAKNDEITITYGDAKGACEMLFSYGFLENTQDEAHTLFLDLHMMDGDPLAKPKAAVAMTAPGVKITGGESGLSWESDFIWMICINEEDGLEFMIQRTVDGSEELRAFFKEEELTSAADLKAKLALEPLWDVFQLRAVSILQDRIATQLTQLYGSDEEVEAAEYGKGTSIGTRIRELALQLRKLEGELLEMAYAYFEEQKEDLMKCDSVIAYLQAAHSEAPQPTTAQSEGVEEEEEDFS</sequence>
<gene>
    <name evidence="3" type="ORF">K461DRAFT_222713</name>
</gene>
<reference evidence="3" key="1">
    <citation type="journal article" date="2020" name="Stud. Mycol.">
        <title>101 Dothideomycetes genomes: a test case for predicting lifestyles and emergence of pathogens.</title>
        <authorList>
            <person name="Haridas S."/>
            <person name="Albert R."/>
            <person name="Binder M."/>
            <person name="Bloem J."/>
            <person name="Labutti K."/>
            <person name="Salamov A."/>
            <person name="Andreopoulos B."/>
            <person name="Baker S."/>
            <person name="Barry K."/>
            <person name="Bills G."/>
            <person name="Bluhm B."/>
            <person name="Cannon C."/>
            <person name="Castanera R."/>
            <person name="Culley D."/>
            <person name="Daum C."/>
            <person name="Ezra D."/>
            <person name="Gonzalez J."/>
            <person name="Henrissat B."/>
            <person name="Kuo A."/>
            <person name="Liang C."/>
            <person name="Lipzen A."/>
            <person name="Lutzoni F."/>
            <person name="Magnuson J."/>
            <person name="Mondo S."/>
            <person name="Nolan M."/>
            <person name="Ohm R."/>
            <person name="Pangilinan J."/>
            <person name="Park H.-J."/>
            <person name="Ramirez L."/>
            <person name="Alfaro M."/>
            <person name="Sun H."/>
            <person name="Tritt A."/>
            <person name="Yoshinaga Y."/>
            <person name="Zwiers L.-H."/>
            <person name="Turgeon B."/>
            <person name="Goodwin S."/>
            <person name="Spatafora J."/>
            <person name="Crous P."/>
            <person name="Grigoriev I."/>
        </authorList>
    </citation>
    <scope>NUCLEOTIDE SEQUENCE</scope>
    <source>
        <strain evidence="3">CBS 260.36</strain>
    </source>
</reference>
<dbReference type="Gene3D" id="3.90.1410.10">
    <property type="entry name" value="set domain protein methyltransferase, domain 1"/>
    <property type="match status" value="1"/>
</dbReference>
<proteinExistence type="predicted"/>
<dbReference type="OrthoDB" id="441812at2759"/>
<evidence type="ECO:0000313" key="4">
    <source>
        <dbReference type="Proteomes" id="UP000799439"/>
    </source>
</evidence>
<dbReference type="PANTHER" id="PTHR13271">
    <property type="entry name" value="UNCHARACTERIZED PUTATIVE METHYLTRANSFERASE"/>
    <property type="match status" value="1"/>
</dbReference>
<feature type="compositionally biased region" description="Acidic residues" evidence="1">
    <location>
        <begin position="491"/>
        <end position="500"/>
    </location>
</feature>
<dbReference type="InterPro" id="IPR046341">
    <property type="entry name" value="SET_dom_sf"/>
</dbReference>
<name>A0A9P4MLY9_9PEZI</name>
<dbReference type="GO" id="GO:0016279">
    <property type="term" value="F:protein-lysine N-methyltransferase activity"/>
    <property type="evidence" value="ECO:0007669"/>
    <property type="project" value="TreeGrafter"/>
</dbReference>
<dbReference type="EMBL" id="ML996083">
    <property type="protein sequence ID" value="KAF2154679.1"/>
    <property type="molecule type" value="Genomic_DNA"/>
</dbReference>
<comment type="caution">
    <text evidence="3">The sequence shown here is derived from an EMBL/GenBank/DDBJ whole genome shotgun (WGS) entry which is preliminary data.</text>
</comment>
<keyword evidence="4" id="KW-1185">Reference proteome</keyword>
<accession>A0A9P4MLY9</accession>
<dbReference type="GO" id="GO:0005634">
    <property type="term" value="C:nucleus"/>
    <property type="evidence" value="ECO:0007669"/>
    <property type="project" value="TreeGrafter"/>
</dbReference>
<organism evidence="3 4">
    <name type="scientific">Myriangium duriaei CBS 260.36</name>
    <dbReference type="NCBI Taxonomy" id="1168546"/>
    <lineage>
        <taxon>Eukaryota</taxon>
        <taxon>Fungi</taxon>
        <taxon>Dikarya</taxon>
        <taxon>Ascomycota</taxon>
        <taxon>Pezizomycotina</taxon>
        <taxon>Dothideomycetes</taxon>
        <taxon>Dothideomycetidae</taxon>
        <taxon>Myriangiales</taxon>
        <taxon>Myriangiaceae</taxon>
        <taxon>Myriangium</taxon>
    </lineage>
</organism>
<dbReference type="PROSITE" id="PS50280">
    <property type="entry name" value="SET"/>
    <property type="match status" value="1"/>
</dbReference>
<dbReference type="CDD" id="cd10527">
    <property type="entry name" value="SET_LSMT"/>
    <property type="match status" value="1"/>
</dbReference>
<feature type="domain" description="SET" evidence="2">
    <location>
        <begin position="30"/>
        <end position="274"/>
    </location>
</feature>
<dbReference type="InterPro" id="IPR001214">
    <property type="entry name" value="SET_dom"/>
</dbReference>